<evidence type="ECO:0000313" key="3">
    <source>
        <dbReference type="Proteomes" id="UP001432062"/>
    </source>
</evidence>
<accession>A0ABZ1YIA3</accession>
<dbReference type="Proteomes" id="UP001432062">
    <property type="component" value="Chromosome"/>
</dbReference>
<protein>
    <submittedName>
        <fullName evidence="2">Uncharacterized protein</fullName>
    </submittedName>
</protein>
<evidence type="ECO:0000256" key="1">
    <source>
        <dbReference type="SAM" id="MobiDB-lite"/>
    </source>
</evidence>
<reference evidence="2" key="1">
    <citation type="submission" date="2022-10" db="EMBL/GenBank/DDBJ databases">
        <title>The complete genomes of actinobacterial strains from the NBC collection.</title>
        <authorList>
            <person name="Joergensen T.S."/>
            <person name="Alvarez Arevalo M."/>
            <person name="Sterndorff E.B."/>
            <person name="Faurdal D."/>
            <person name="Vuksanovic O."/>
            <person name="Mourched A.-S."/>
            <person name="Charusanti P."/>
            <person name="Shaw S."/>
            <person name="Blin K."/>
            <person name="Weber T."/>
        </authorList>
    </citation>
    <scope>NUCLEOTIDE SEQUENCE</scope>
    <source>
        <strain evidence="2">NBC_01482</strain>
    </source>
</reference>
<sequence length="109" mass="11437">MADASGLDEVGGVHAPAQSEQSTIPFAEDLSAPSRRTGLRTGVEAITPVHDHVEGSFCRRNCGEHAPRSVFIEGNTVDTRPSKDLTMVGSVHAQAQSGHWVATTAIAST</sequence>
<organism evidence="2 3">
    <name type="scientific">Nocardia vinacea</name>
    <dbReference type="NCBI Taxonomy" id="96468"/>
    <lineage>
        <taxon>Bacteria</taxon>
        <taxon>Bacillati</taxon>
        <taxon>Actinomycetota</taxon>
        <taxon>Actinomycetes</taxon>
        <taxon>Mycobacteriales</taxon>
        <taxon>Nocardiaceae</taxon>
        <taxon>Nocardia</taxon>
    </lineage>
</organism>
<proteinExistence type="predicted"/>
<evidence type="ECO:0000313" key="2">
    <source>
        <dbReference type="EMBL" id="WUV42917.1"/>
    </source>
</evidence>
<gene>
    <name evidence="2" type="ORF">OG563_27140</name>
</gene>
<dbReference type="EMBL" id="CP109441">
    <property type="protein sequence ID" value="WUV42917.1"/>
    <property type="molecule type" value="Genomic_DNA"/>
</dbReference>
<keyword evidence="3" id="KW-1185">Reference proteome</keyword>
<dbReference type="RefSeq" id="WP_329405518.1">
    <property type="nucleotide sequence ID" value="NZ_CP109441.1"/>
</dbReference>
<feature type="region of interest" description="Disordered" evidence="1">
    <location>
        <begin position="1"/>
        <end position="29"/>
    </location>
</feature>
<name>A0ABZ1YIA3_9NOCA</name>